<protein>
    <submittedName>
        <fullName evidence="1">Uncharacterized protein</fullName>
    </submittedName>
</protein>
<dbReference type="Proteomes" id="UP001305414">
    <property type="component" value="Unassembled WGS sequence"/>
</dbReference>
<evidence type="ECO:0000313" key="1">
    <source>
        <dbReference type="EMBL" id="KAK5632823.1"/>
    </source>
</evidence>
<name>A0AAN7UTN4_9PEZI</name>
<comment type="caution">
    <text evidence="1">The sequence shown here is derived from an EMBL/GenBank/DDBJ whole genome shotgun (WGS) entry which is preliminary data.</text>
</comment>
<accession>A0AAN7UTN4</accession>
<reference evidence="1 2" key="1">
    <citation type="submission" date="2023-10" db="EMBL/GenBank/DDBJ databases">
        <title>Draft genome sequence of Xylaria bambusicola isolate GMP-LS, the root and basal stem rot pathogen of sugarcane in Indonesia.</title>
        <authorList>
            <person name="Selvaraj P."/>
            <person name="Muralishankar V."/>
            <person name="Muruganantham S."/>
            <person name="Sp S."/>
            <person name="Haryani S."/>
            <person name="Lau K.J.X."/>
            <person name="Naqvi N.I."/>
        </authorList>
    </citation>
    <scope>NUCLEOTIDE SEQUENCE [LARGE SCALE GENOMIC DNA]</scope>
    <source>
        <strain evidence="1">GMP-LS</strain>
    </source>
</reference>
<organism evidence="1 2">
    <name type="scientific">Xylaria bambusicola</name>
    <dbReference type="NCBI Taxonomy" id="326684"/>
    <lineage>
        <taxon>Eukaryota</taxon>
        <taxon>Fungi</taxon>
        <taxon>Dikarya</taxon>
        <taxon>Ascomycota</taxon>
        <taxon>Pezizomycotina</taxon>
        <taxon>Sordariomycetes</taxon>
        <taxon>Xylariomycetidae</taxon>
        <taxon>Xylariales</taxon>
        <taxon>Xylariaceae</taxon>
        <taxon>Xylaria</taxon>
    </lineage>
</organism>
<dbReference type="EMBL" id="JAWHQM010000027">
    <property type="protein sequence ID" value="KAK5632823.1"/>
    <property type="molecule type" value="Genomic_DNA"/>
</dbReference>
<evidence type="ECO:0000313" key="2">
    <source>
        <dbReference type="Proteomes" id="UP001305414"/>
    </source>
</evidence>
<dbReference type="AlphaFoldDB" id="A0AAN7UTN4"/>
<keyword evidence="2" id="KW-1185">Reference proteome</keyword>
<sequence length="99" mass="10933">MPDRRIVEDAVACLEDDVRAYRVADEKYIIVRLALLRAGRDAQAGYCFQDVLDLILQVVRLVLRGEWLMVFSYEASEVLAVDMKIGGGGEGGVGVEEVS</sequence>
<proteinExistence type="predicted"/>
<gene>
    <name evidence="1" type="ORF">RRF57_008536</name>
</gene>